<evidence type="ECO:0000313" key="14">
    <source>
        <dbReference type="Proteomes" id="UP001556637"/>
    </source>
</evidence>
<comment type="caution">
    <text evidence="13">The sequence shown here is derived from an EMBL/GenBank/DDBJ whole genome shotgun (WGS) entry which is preliminary data.</text>
</comment>
<dbReference type="PANTHER" id="PTHR30487:SF0">
    <property type="entry name" value="PREPILIN LEADER PEPTIDASE_N-METHYLTRANSFERASE-RELATED"/>
    <property type="match status" value="1"/>
</dbReference>
<keyword evidence="9" id="KW-0489">Methyltransferase</keyword>
<dbReference type="PRINTS" id="PR00864">
    <property type="entry name" value="PREPILNPTASE"/>
</dbReference>
<dbReference type="InterPro" id="IPR000045">
    <property type="entry name" value="Prepilin_IV_endopep_pep"/>
</dbReference>
<accession>A0ABV3T7I6</accession>
<protein>
    <recommendedName>
        <fullName evidence="9">Prepilin leader peptidase/N-methyltransferase</fullName>
        <ecNumber evidence="9">2.1.1.-</ecNumber>
        <ecNumber evidence="9">3.4.23.43</ecNumber>
    </recommendedName>
</protein>
<organism evidence="13 14">
    <name type="scientific">Spiribacter insolitus</name>
    <dbReference type="NCBI Taxonomy" id="3122417"/>
    <lineage>
        <taxon>Bacteria</taxon>
        <taxon>Pseudomonadati</taxon>
        <taxon>Pseudomonadota</taxon>
        <taxon>Gammaproteobacteria</taxon>
        <taxon>Chromatiales</taxon>
        <taxon>Ectothiorhodospiraceae</taxon>
        <taxon>Spiribacter</taxon>
    </lineage>
</organism>
<dbReference type="Proteomes" id="UP001556637">
    <property type="component" value="Unassembled WGS sequence"/>
</dbReference>
<reference evidence="13 14" key="1">
    <citation type="submission" date="2024-02" db="EMBL/GenBank/DDBJ databases">
        <title>New especies of Spiribacter isolated from saline water.</title>
        <authorList>
            <person name="Leon M.J."/>
            <person name="De La Haba R."/>
            <person name="Sanchez-Porro C."/>
            <person name="Ventosa A."/>
        </authorList>
    </citation>
    <scope>NUCLEOTIDE SEQUENCE [LARGE SCALE GENOMIC DNA]</scope>
    <source>
        <strain evidence="14">ag22IC4-189</strain>
    </source>
</reference>
<evidence type="ECO:0000256" key="10">
    <source>
        <dbReference type="SAM" id="Phobius"/>
    </source>
</evidence>
<keyword evidence="3" id="KW-1003">Cell membrane</keyword>
<dbReference type="RefSeq" id="WP_367983427.1">
    <property type="nucleotide sequence ID" value="NZ_JBAKFF010000001.1"/>
</dbReference>
<evidence type="ECO:0000259" key="12">
    <source>
        <dbReference type="Pfam" id="PF06750"/>
    </source>
</evidence>
<evidence type="ECO:0000256" key="1">
    <source>
        <dbReference type="ARBA" id="ARBA00004429"/>
    </source>
</evidence>
<keyword evidence="7 10" id="KW-0472">Membrane</keyword>
<dbReference type="PANTHER" id="PTHR30487">
    <property type="entry name" value="TYPE 4 PREPILIN-LIKE PROTEINS LEADER PEPTIDE-PROCESSING ENZYME"/>
    <property type="match status" value="1"/>
</dbReference>
<comment type="similarity">
    <text evidence="2 8">Belongs to the peptidase A24 family.</text>
</comment>
<feature type="transmembrane region" description="Helical" evidence="10">
    <location>
        <begin position="206"/>
        <end position="233"/>
    </location>
</feature>
<dbReference type="Pfam" id="PF01478">
    <property type="entry name" value="Peptidase_A24"/>
    <property type="match status" value="1"/>
</dbReference>
<comment type="function">
    <text evidence="9">Plays an essential role in type IV pili and type II pseudopili formation by proteolytically removing the leader sequence from substrate proteins and subsequently monomethylating the alpha-amino group of the newly exposed N-terminal phenylalanine.</text>
</comment>
<keyword evidence="6 10" id="KW-1133">Transmembrane helix</keyword>
<feature type="domain" description="Prepilin peptidase A24 N-terminal" evidence="12">
    <location>
        <begin position="11"/>
        <end position="114"/>
    </location>
</feature>
<evidence type="ECO:0000256" key="4">
    <source>
        <dbReference type="ARBA" id="ARBA00022519"/>
    </source>
</evidence>
<dbReference type="InterPro" id="IPR050882">
    <property type="entry name" value="Prepilin_peptidase/N-MTase"/>
</dbReference>
<evidence type="ECO:0000256" key="6">
    <source>
        <dbReference type="ARBA" id="ARBA00022989"/>
    </source>
</evidence>
<keyword evidence="9" id="KW-0511">Multifunctional enzyme</keyword>
<dbReference type="EMBL" id="JBAKFF010000001">
    <property type="protein sequence ID" value="MEX0430639.1"/>
    <property type="molecule type" value="Genomic_DNA"/>
</dbReference>
<feature type="transmembrane region" description="Helical" evidence="10">
    <location>
        <begin position="153"/>
        <end position="186"/>
    </location>
</feature>
<evidence type="ECO:0000256" key="5">
    <source>
        <dbReference type="ARBA" id="ARBA00022692"/>
    </source>
</evidence>
<name>A0ABV3T7I6_9GAMM</name>
<gene>
    <name evidence="13" type="ORF">V6X30_04375</name>
</gene>
<feature type="transmembrane region" description="Helical" evidence="10">
    <location>
        <begin position="6"/>
        <end position="24"/>
    </location>
</feature>
<feature type="domain" description="Prepilin type IV endopeptidase peptidase" evidence="11">
    <location>
        <begin position="126"/>
        <end position="235"/>
    </location>
</feature>
<sequence length="278" mass="29997">MLGVAPYFAIILGALLGSFLNVVISRVPAQIDYAARQTDRAEGEPGSPPPPGIAWPGSHCPACKHPIRIRDNIPIISWLMLRGRCRDCSEPIPLRYPVTELFTAIITAVVVLRFGIGDLTLLLPMLLLSWWLIAMAVIDLETRLLPDALTLSGLWLGLLFSVSTGFISPTMAIIGAAVGYASLWLINTGYVWLRGHDGLGYGDFKLFAMIGAWGGVETLLATSLIAPICALLIAVAQIPRQGFSSRREMPFGPYLALGGWIAIMAPPSIAVWLPPWAG</sequence>
<dbReference type="InterPro" id="IPR010627">
    <property type="entry name" value="Prepilin_pept_A24_N"/>
</dbReference>
<evidence type="ECO:0000256" key="9">
    <source>
        <dbReference type="RuleBase" id="RU003794"/>
    </source>
</evidence>
<proteinExistence type="inferred from homology"/>
<evidence type="ECO:0000256" key="3">
    <source>
        <dbReference type="ARBA" id="ARBA00022475"/>
    </source>
</evidence>
<keyword evidence="5 9" id="KW-0812">Transmembrane</keyword>
<dbReference type="Pfam" id="PF06750">
    <property type="entry name" value="A24_N_bact"/>
    <property type="match status" value="1"/>
</dbReference>
<evidence type="ECO:0000256" key="8">
    <source>
        <dbReference type="RuleBase" id="RU003793"/>
    </source>
</evidence>
<feature type="transmembrane region" description="Helical" evidence="10">
    <location>
        <begin position="122"/>
        <end position="141"/>
    </location>
</feature>
<dbReference type="Gene3D" id="1.20.120.1220">
    <property type="match status" value="1"/>
</dbReference>
<dbReference type="EC" id="3.4.23.43" evidence="9"/>
<keyword evidence="9 13" id="KW-0378">Hydrolase</keyword>
<evidence type="ECO:0000259" key="11">
    <source>
        <dbReference type="Pfam" id="PF01478"/>
    </source>
</evidence>
<feature type="transmembrane region" description="Helical" evidence="10">
    <location>
        <begin position="254"/>
        <end position="273"/>
    </location>
</feature>
<evidence type="ECO:0000256" key="2">
    <source>
        <dbReference type="ARBA" id="ARBA00005801"/>
    </source>
</evidence>
<dbReference type="InterPro" id="IPR014032">
    <property type="entry name" value="Peptidase_A24A_bac"/>
</dbReference>
<evidence type="ECO:0000256" key="7">
    <source>
        <dbReference type="ARBA" id="ARBA00023136"/>
    </source>
</evidence>
<evidence type="ECO:0000313" key="13">
    <source>
        <dbReference type="EMBL" id="MEX0430639.1"/>
    </source>
</evidence>
<keyword evidence="14" id="KW-1185">Reference proteome</keyword>
<dbReference type="EC" id="2.1.1.-" evidence="9"/>
<keyword evidence="9" id="KW-0645">Protease</keyword>
<keyword evidence="4" id="KW-0997">Cell inner membrane</keyword>
<dbReference type="GO" id="GO:0016787">
    <property type="term" value="F:hydrolase activity"/>
    <property type="evidence" value="ECO:0007669"/>
    <property type="project" value="UniProtKB-KW"/>
</dbReference>
<keyword evidence="9" id="KW-0808">Transferase</keyword>
<comment type="catalytic activity">
    <reaction evidence="9">
        <text>Typically cleaves a -Gly-|-Phe- bond to release an N-terminal, basic peptide of 5-8 residues from type IV prepilin, and then N-methylates the new N-terminal amino group, the methyl donor being S-adenosyl-L-methionine.</text>
        <dbReference type="EC" id="3.4.23.43"/>
    </reaction>
</comment>
<comment type="subcellular location">
    <subcellularLocation>
        <location evidence="1">Cell inner membrane</location>
        <topology evidence="1">Multi-pass membrane protein</topology>
    </subcellularLocation>
    <subcellularLocation>
        <location evidence="9">Cell membrane</location>
        <topology evidence="9">Multi-pass membrane protein</topology>
    </subcellularLocation>
</comment>